<dbReference type="Proteomes" id="UP000276133">
    <property type="component" value="Unassembled WGS sequence"/>
</dbReference>
<protein>
    <submittedName>
        <fullName evidence="2">Uncharacterized protein</fullName>
    </submittedName>
</protein>
<comment type="caution">
    <text evidence="2">The sequence shown here is derived from an EMBL/GenBank/DDBJ whole genome shotgun (WGS) entry which is preliminary data.</text>
</comment>
<sequence>MENIVENVTGKDKSPKKSKKNQVNFKLNSSKSKIAFTQKRISLYRKYLLTSYDVNRSVKIWLIKGTKRTFFLTRNNQKRTRRLYNERSPFCRDFAHHYQTFTVATLNATLNVAPLCIHRINFKLLEKNIINILITI</sequence>
<feature type="region of interest" description="Disordered" evidence="1">
    <location>
        <begin position="1"/>
        <end position="22"/>
    </location>
</feature>
<keyword evidence="3" id="KW-1185">Reference proteome</keyword>
<dbReference type="AlphaFoldDB" id="A0A3M7QXS0"/>
<organism evidence="2 3">
    <name type="scientific">Brachionus plicatilis</name>
    <name type="common">Marine rotifer</name>
    <name type="synonym">Brachionus muelleri</name>
    <dbReference type="NCBI Taxonomy" id="10195"/>
    <lineage>
        <taxon>Eukaryota</taxon>
        <taxon>Metazoa</taxon>
        <taxon>Spiralia</taxon>
        <taxon>Gnathifera</taxon>
        <taxon>Rotifera</taxon>
        <taxon>Eurotatoria</taxon>
        <taxon>Monogononta</taxon>
        <taxon>Pseudotrocha</taxon>
        <taxon>Ploima</taxon>
        <taxon>Brachionidae</taxon>
        <taxon>Brachionus</taxon>
    </lineage>
</organism>
<evidence type="ECO:0000313" key="2">
    <source>
        <dbReference type="EMBL" id="RNA15788.1"/>
    </source>
</evidence>
<reference evidence="2 3" key="1">
    <citation type="journal article" date="2018" name="Sci. Rep.">
        <title>Genomic signatures of local adaptation to the degree of environmental predictability in rotifers.</title>
        <authorList>
            <person name="Franch-Gras L."/>
            <person name="Hahn C."/>
            <person name="Garcia-Roger E.M."/>
            <person name="Carmona M.J."/>
            <person name="Serra M."/>
            <person name="Gomez A."/>
        </authorList>
    </citation>
    <scope>NUCLEOTIDE SEQUENCE [LARGE SCALE GENOMIC DNA]</scope>
    <source>
        <strain evidence="2">HYR1</strain>
    </source>
</reference>
<gene>
    <name evidence="2" type="ORF">BpHYR1_050864</name>
</gene>
<evidence type="ECO:0000313" key="3">
    <source>
        <dbReference type="Proteomes" id="UP000276133"/>
    </source>
</evidence>
<name>A0A3M7QXS0_BRAPC</name>
<accession>A0A3M7QXS0</accession>
<proteinExistence type="predicted"/>
<evidence type="ECO:0000256" key="1">
    <source>
        <dbReference type="SAM" id="MobiDB-lite"/>
    </source>
</evidence>
<dbReference type="EMBL" id="REGN01004889">
    <property type="protein sequence ID" value="RNA15788.1"/>
    <property type="molecule type" value="Genomic_DNA"/>
</dbReference>